<dbReference type="EMBL" id="CM039430">
    <property type="protein sequence ID" value="KAI4343967.1"/>
    <property type="molecule type" value="Genomic_DNA"/>
</dbReference>
<gene>
    <name evidence="1" type="ORF">L6164_011250</name>
</gene>
<dbReference type="Proteomes" id="UP000828941">
    <property type="component" value="Chromosome 5"/>
</dbReference>
<evidence type="ECO:0000313" key="1">
    <source>
        <dbReference type="EMBL" id="KAI4343967.1"/>
    </source>
</evidence>
<organism evidence="1 2">
    <name type="scientific">Bauhinia variegata</name>
    <name type="common">Purple orchid tree</name>
    <name type="synonym">Phanera variegata</name>
    <dbReference type="NCBI Taxonomy" id="167791"/>
    <lineage>
        <taxon>Eukaryota</taxon>
        <taxon>Viridiplantae</taxon>
        <taxon>Streptophyta</taxon>
        <taxon>Embryophyta</taxon>
        <taxon>Tracheophyta</taxon>
        <taxon>Spermatophyta</taxon>
        <taxon>Magnoliopsida</taxon>
        <taxon>eudicotyledons</taxon>
        <taxon>Gunneridae</taxon>
        <taxon>Pentapetalae</taxon>
        <taxon>rosids</taxon>
        <taxon>fabids</taxon>
        <taxon>Fabales</taxon>
        <taxon>Fabaceae</taxon>
        <taxon>Cercidoideae</taxon>
        <taxon>Cercideae</taxon>
        <taxon>Bauhiniinae</taxon>
        <taxon>Bauhinia</taxon>
    </lineage>
</organism>
<keyword evidence="2" id="KW-1185">Reference proteome</keyword>
<reference evidence="1 2" key="1">
    <citation type="journal article" date="2022" name="DNA Res.">
        <title>Chromosomal-level genome assembly of the orchid tree Bauhinia variegata (Leguminosae; Cercidoideae) supports the allotetraploid origin hypothesis of Bauhinia.</title>
        <authorList>
            <person name="Zhong Y."/>
            <person name="Chen Y."/>
            <person name="Zheng D."/>
            <person name="Pang J."/>
            <person name="Liu Y."/>
            <person name="Luo S."/>
            <person name="Meng S."/>
            <person name="Qian L."/>
            <person name="Wei D."/>
            <person name="Dai S."/>
            <person name="Zhou R."/>
        </authorList>
    </citation>
    <scope>NUCLEOTIDE SEQUENCE [LARGE SCALE GENOMIC DNA]</scope>
    <source>
        <strain evidence="1">BV-YZ2020</strain>
    </source>
</reference>
<evidence type="ECO:0000313" key="2">
    <source>
        <dbReference type="Proteomes" id="UP000828941"/>
    </source>
</evidence>
<comment type="caution">
    <text evidence="1">The sequence shown here is derived from an EMBL/GenBank/DDBJ whole genome shotgun (WGS) entry which is preliminary data.</text>
</comment>
<sequence>MGECNNVISTYEADQHVIAAAQHILKALAKSKIVSDDLRKTVMDLDIHLSSMSRISGGNGGGFKEVERGLKFAQEKVMSWEANDSMIWDSGSRESSEYLKAVDDIQTLTQSLQSLSVSDTWKKKNLLQRADGVLHIAMSRLEEELVHILVKHKQYFEPEYMLIHSNRVDMVLDESFVSVEDETIEEIPCRTSDASQSVSCTVDLVHSDIVPDLMSIANVMFASGYHQEFCQGFITSRRHALDEYIVILEIEKLSIGDVLKMEWSCLNFEIKKWIRAMKIIVQVYLPSEKRLCKQILGPFGTVYSFCFAEISKTSMFHLLNFGEAIAMGTYTPEKLFRLLDMYEVLSSLAVEVDLLFFEEVSSFIKAEFHKLLTKFGDTVRSTFLTFDNAIATNPSTNKFPGGGVHHLTKYVMNYIMTLCEYGDTLNLLFADESPVHPDIEPDISALTFSPVGRHFQKITATLESNLSNKCRLYKDMALQHIFMMNNIHYIVQKIKSSELSLYFGDAWLRVHTANFQQDARNYERVTWSTALSLLREETGSKASLKTRYTGFIDAFEEVYRTQTGWCVPDVQLREDLQISISQKLVHAYRTFTGKNSANIGDKWIKCNVDDLEHYILDLFEGSPKSLNHHQLKARGLSFRISLP</sequence>
<protein>
    <submittedName>
        <fullName evidence="1">Uncharacterized protein</fullName>
    </submittedName>
</protein>
<accession>A0ACB9P7G6</accession>
<name>A0ACB9P7G6_BAUVA</name>
<proteinExistence type="predicted"/>